<dbReference type="InterPro" id="IPR002130">
    <property type="entry name" value="Cyclophilin-type_PPIase_dom"/>
</dbReference>
<feature type="region of interest" description="Disordered" evidence="5">
    <location>
        <begin position="210"/>
        <end position="256"/>
    </location>
</feature>
<dbReference type="PANTHER" id="PTHR45625:SF6">
    <property type="entry name" value="SPLICEOSOME-ASSOCIATED PROTEIN CWC27 HOMOLOG"/>
    <property type="match status" value="1"/>
</dbReference>
<dbReference type="EMBL" id="CAKXYY010000023">
    <property type="protein sequence ID" value="CAH2355266.1"/>
    <property type="molecule type" value="Genomic_DNA"/>
</dbReference>
<feature type="domain" description="PPIase cyclophilin-type" evidence="6">
    <location>
        <begin position="19"/>
        <end position="154"/>
    </location>
</feature>
<feature type="compositionally biased region" description="Polar residues" evidence="5">
    <location>
        <begin position="221"/>
        <end position="239"/>
    </location>
</feature>
<feature type="compositionally biased region" description="Acidic residues" evidence="5">
    <location>
        <begin position="240"/>
        <end position="249"/>
    </location>
</feature>
<comment type="subcellular location">
    <subcellularLocation>
        <location evidence="2">Nucleus</location>
    </subcellularLocation>
</comment>
<evidence type="ECO:0000256" key="4">
    <source>
        <dbReference type="ARBA" id="ARBA00038509"/>
    </source>
</evidence>
<feature type="compositionally biased region" description="Basic and acidic residues" evidence="5">
    <location>
        <begin position="210"/>
        <end position="220"/>
    </location>
</feature>
<dbReference type="Gene3D" id="2.40.100.10">
    <property type="entry name" value="Cyclophilin-like"/>
    <property type="match status" value="1"/>
</dbReference>
<evidence type="ECO:0000313" key="7">
    <source>
        <dbReference type="EMBL" id="CAH2355266.1"/>
    </source>
</evidence>
<evidence type="ECO:0000313" key="8">
    <source>
        <dbReference type="Proteomes" id="UP000837801"/>
    </source>
</evidence>
<evidence type="ECO:0000256" key="2">
    <source>
        <dbReference type="ARBA" id="ARBA00004123"/>
    </source>
</evidence>
<evidence type="ECO:0000256" key="1">
    <source>
        <dbReference type="ARBA" id="ARBA00000971"/>
    </source>
</evidence>
<dbReference type="OrthoDB" id="442970at2759"/>
<comment type="catalytic activity">
    <reaction evidence="1">
        <text>[protein]-peptidylproline (omega=180) = [protein]-peptidylproline (omega=0)</text>
        <dbReference type="Rhea" id="RHEA:16237"/>
        <dbReference type="Rhea" id="RHEA-COMP:10747"/>
        <dbReference type="Rhea" id="RHEA-COMP:10748"/>
        <dbReference type="ChEBI" id="CHEBI:83833"/>
        <dbReference type="ChEBI" id="CHEBI:83834"/>
        <dbReference type="EC" id="5.2.1.8"/>
    </reaction>
</comment>
<dbReference type="SUPFAM" id="SSF50891">
    <property type="entry name" value="Cyclophilin-like"/>
    <property type="match status" value="1"/>
</dbReference>
<dbReference type="PANTHER" id="PTHR45625">
    <property type="entry name" value="PEPTIDYL-PROLYL CIS-TRANS ISOMERASE-RELATED"/>
    <property type="match status" value="1"/>
</dbReference>
<dbReference type="GO" id="GO:0071013">
    <property type="term" value="C:catalytic step 2 spliceosome"/>
    <property type="evidence" value="ECO:0007669"/>
    <property type="project" value="TreeGrafter"/>
</dbReference>
<dbReference type="PROSITE" id="PS50072">
    <property type="entry name" value="CSA_PPIASE_2"/>
    <property type="match status" value="1"/>
</dbReference>
<dbReference type="Pfam" id="PF00160">
    <property type="entry name" value="Pro_isomerase"/>
    <property type="match status" value="1"/>
</dbReference>
<keyword evidence="7" id="KW-0413">Isomerase</keyword>
<keyword evidence="3" id="KW-0539">Nucleus</keyword>
<reference evidence="7" key="1">
    <citation type="submission" date="2022-03" db="EMBL/GenBank/DDBJ databases">
        <authorList>
            <person name="Legras J.-L."/>
            <person name="Devillers H."/>
            <person name="Grondin C."/>
        </authorList>
    </citation>
    <scope>NUCLEOTIDE SEQUENCE</scope>
    <source>
        <strain evidence="7">CLIB 1423</strain>
    </source>
</reference>
<accession>A0A9P0QUF6</accession>
<proteinExistence type="inferred from homology"/>
<name>A0A9P0QUF6_9ASCO</name>
<protein>
    <submittedName>
        <fullName evidence="7">Peptidyl-prolyl isomerase Cwc27p</fullName>
    </submittedName>
</protein>
<keyword evidence="8" id="KW-1185">Reference proteome</keyword>
<dbReference type="InterPro" id="IPR029000">
    <property type="entry name" value="Cyclophilin-like_dom_sf"/>
</dbReference>
<organism evidence="7 8">
    <name type="scientific">[Candida] railenensis</name>
    <dbReference type="NCBI Taxonomy" id="45579"/>
    <lineage>
        <taxon>Eukaryota</taxon>
        <taxon>Fungi</taxon>
        <taxon>Dikarya</taxon>
        <taxon>Ascomycota</taxon>
        <taxon>Saccharomycotina</taxon>
        <taxon>Pichiomycetes</taxon>
        <taxon>Debaryomycetaceae</taxon>
        <taxon>Kurtzmaniella</taxon>
    </lineage>
</organism>
<evidence type="ECO:0000256" key="3">
    <source>
        <dbReference type="ARBA" id="ARBA00023242"/>
    </source>
</evidence>
<comment type="similarity">
    <text evidence="4">Belongs to the cyclophilin-type PPIase family. CWC27 subfamily.</text>
</comment>
<dbReference type="AlphaFoldDB" id="A0A9P0QUF6"/>
<dbReference type="Proteomes" id="UP000837801">
    <property type="component" value="Unassembled WGS sequence"/>
</dbReference>
<evidence type="ECO:0000259" key="6">
    <source>
        <dbReference type="PROSITE" id="PS50072"/>
    </source>
</evidence>
<dbReference type="GO" id="GO:0003755">
    <property type="term" value="F:peptidyl-prolyl cis-trans isomerase activity"/>
    <property type="evidence" value="ECO:0007669"/>
    <property type="project" value="UniProtKB-EC"/>
</dbReference>
<sequence>MSLEPATTAKVVLYTSNKKLEIELWAKEIPSSSMAFIQNCLNKTYTGQTFNRVLKNSLIQSDSKDPKYLLNLEKHPRLKFSKRGLVGLVADDASKCTADSFFITCRDTPELNASHTIIGKIAGDSYYTVVNINDGEIKDGDLPIHPVEITDCEVIEKYFKDLEPQPQEVPETPKKVEQKKPKKSKVKLNLEFEDDAEDDGSFQIRSAFERSKKDKEENTNESHVNPVTVVKQSDLQNDQAENDPVDEETNGSHKTNGAAEIFQTGIDEQSPEVNETKASSHKLTLVRDPTVDSDFDPYLDLSAEEDVDPELIFQHTFKAST</sequence>
<gene>
    <name evidence="7" type="ORF">CLIB1423_23S01552</name>
</gene>
<comment type="caution">
    <text evidence="7">The sequence shown here is derived from an EMBL/GenBank/DDBJ whole genome shotgun (WGS) entry which is preliminary data.</text>
</comment>
<dbReference type="InterPro" id="IPR044666">
    <property type="entry name" value="Cyclophilin_A-like"/>
</dbReference>
<feature type="region of interest" description="Disordered" evidence="5">
    <location>
        <begin position="163"/>
        <end position="184"/>
    </location>
</feature>
<evidence type="ECO:0000256" key="5">
    <source>
        <dbReference type="SAM" id="MobiDB-lite"/>
    </source>
</evidence>